<evidence type="ECO:0000256" key="9">
    <source>
        <dbReference type="ARBA" id="ARBA00036421"/>
    </source>
</evidence>
<dbReference type="FunFam" id="3.40.630.10:FF:000072">
    <property type="entry name" value="Aminoacyl-histidine dipeptidase"/>
    <property type="match status" value="1"/>
</dbReference>
<name>A0A949WRI4_9CLOT</name>
<reference evidence="19" key="1">
    <citation type="submission" date="2020-12" db="EMBL/GenBank/DDBJ databases">
        <title>Clostridium thailandense sp. nov., a novel acetogenic bacterium isolated from peat land soil in Thailand.</title>
        <authorList>
            <person name="Chaikitkaew S."/>
            <person name="Birkeland N.K."/>
        </authorList>
    </citation>
    <scope>NUCLEOTIDE SEQUENCE</scope>
    <source>
        <strain evidence="19">PL3</strain>
    </source>
</reference>
<keyword evidence="8" id="KW-0170">Cobalt</keyword>
<comment type="similarity">
    <text evidence="12">Belongs to the peptidase M20C family.</text>
</comment>
<dbReference type="PIRSF" id="PIRSF016599">
    <property type="entry name" value="Xaa-His_dipept"/>
    <property type="match status" value="1"/>
</dbReference>
<evidence type="ECO:0000256" key="7">
    <source>
        <dbReference type="ARBA" id="ARBA00023049"/>
    </source>
</evidence>
<dbReference type="RefSeq" id="WP_218321138.1">
    <property type="nucleotide sequence ID" value="NZ_JAEEGC010000065.1"/>
</dbReference>
<evidence type="ECO:0000256" key="5">
    <source>
        <dbReference type="ARBA" id="ARBA00022801"/>
    </source>
</evidence>
<dbReference type="InterPro" id="IPR002933">
    <property type="entry name" value="Peptidase_M20"/>
</dbReference>
<keyword evidence="5" id="KW-0378">Hydrolase</keyword>
<evidence type="ECO:0000256" key="2">
    <source>
        <dbReference type="ARBA" id="ARBA00001947"/>
    </source>
</evidence>
<evidence type="ECO:0000256" key="13">
    <source>
        <dbReference type="ARBA" id="ARBA00071271"/>
    </source>
</evidence>
<dbReference type="GO" id="GO:0005829">
    <property type="term" value="C:cytosol"/>
    <property type="evidence" value="ECO:0007669"/>
    <property type="project" value="TreeGrafter"/>
</dbReference>
<dbReference type="PANTHER" id="PTHR43501:SF1">
    <property type="entry name" value="CYTOSOL NON-SPECIFIC DIPEPTIDASE"/>
    <property type="match status" value="1"/>
</dbReference>
<dbReference type="CDD" id="cd03890">
    <property type="entry name" value="M20_pepD"/>
    <property type="match status" value="1"/>
</dbReference>
<dbReference type="InterPro" id="IPR011650">
    <property type="entry name" value="Peptidase_M20_dimer"/>
</dbReference>
<comment type="cofactor">
    <cofactor evidence="2">
        <name>Zn(2+)</name>
        <dbReference type="ChEBI" id="CHEBI:29105"/>
    </cofactor>
</comment>
<protein>
    <recommendedName>
        <fullName evidence="13">Cytosol non-specific dipeptidase</fullName>
        <ecNumber evidence="10">3.4.13.18</ecNumber>
    </recommendedName>
    <alternativeName>
        <fullName evidence="16">Aminoacyl-histidine dipeptidase</fullName>
    </alternativeName>
    <alternativeName>
        <fullName evidence="15">Beta-alanyl-histidine dipeptidase</fullName>
    </alternativeName>
    <alternativeName>
        <fullName evidence="14">Carnosinase</fullName>
    </alternativeName>
    <alternativeName>
        <fullName evidence="11">Peptidase D</fullName>
    </alternativeName>
    <alternativeName>
        <fullName evidence="17">Xaa-His dipeptidase</fullName>
    </alternativeName>
</protein>
<accession>A0A949WRI4</accession>
<keyword evidence="20" id="KW-1185">Reference proteome</keyword>
<evidence type="ECO:0000313" key="20">
    <source>
        <dbReference type="Proteomes" id="UP000694308"/>
    </source>
</evidence>
<feature type="domain" description="Peptidase M20 dimerisation" evidence="18">
    <location>
        <begin position="210"/>
        <end position="294"/>
    </location>
</feature>
<dbReference type="EC" id="3.4.13.18" evidence="10"/>
<dbReference type="GO" id="GO:0046872">
    <property type="term" value="F:metal ion binding"/>
    <property type="evidence" value="ECO:0007669"/>
    <property type="project" value="UniProtKB-KW"/>
</dbReference>
<evidence type="ECO:0000256" key="17">
    <source>
        <dbReference type="ARBA" id="ARBA00078074"/>
    </source>
</evidence>
<dbReference type="GO" id="GO:0070573">
    <property type="term" value="F:metallodipeptidase activity"/>
    <property type="evidence" value="ECO:0007669"/>
    <property type="project" value="TreeGrafter"/>
</dbReference>
<dbReference type="InterPro" id="IPR001160">
    <property type="entry name" value="Peptidase_M20C"/>
</dbReference>
<evidence type="ECO:0000256" key="11">
    <source>
        <dbReference type="ARBA" id="ARBA00044252"/>
    </source>
</evidence>
<keyword evidence="7" id="KW-0482">Metalloprotease</keyword>
<evidence type="ECO:0000256" key="12">
    <source>
        <dbReference type="ARBA" id="ARBA00061423"/>
    </source>
</evidence>
<evidence type="ECO:0000256" key="4">
    <source>
        <dbReference type="ARBA" id="ARBA00022723"/>
    </source>
</evidence>
<dbReference type="NCBIfam" id="TIGR01893">
    <property type="entry name" value="aa-his-dipept"/>
    <property type="match status" value="1"/>
</dbReference>
<proteinExistence type="inferred from homology"/>
<keyword evidence="4" id="KW-0479">Metal-binding</keyword>
<evidence type="ECO:0000256" key="3">
    <source>
        <dbReference type="ARBA" id="ARBA00022670"/>
    </source>
</evidence>
<evidence type="ECO:0000256" key="16">
    <source>
        <dbReference type="ARBA" id="ARBA00077688"/>
    </source>
</evidence>
<evidence type="ECO:0000256" key="1">
    <source>
        <dbReference type="ARBA" id="ARBA00001941"/>
    </source>
</evidence>
<dbReference type="GO" id="GO:0006508">
    <property type="term" value="P:proteolysis"/>
    <property type="evidence" value="ECO:0007669"/>
    <property type="project" value="UniProtKB-KW"/>
</dbReference>
<comment type="caution">
    <text evidence="19">The sequence shown here is derived from an EMBL/GenBank/DDBJ whole genome shotgun (WGS) entry which is preliminary data.</text>
</comment>
<organism evidence="19 20">
    <name type="scientific">Clostridium thailandense</name>
    <dbReference type="NCBI Taxonomy" id="2794346"/>
    <lineage>
        <taxon>Bacteria</taxon>
        <taxon>Bacillati</taxon>
        <taxon>Bacillota</taxon>
        <taxon>Clostridia</taxon>
        <taxon>Eubacteriales</taxon>
        <taxon>Clostridiaceae</taxon>
        <taxon>Clostridium</taxon>
    </lineage>
</organism>
<dbReference type="Proteomes" id="UP000694308">
    <property type="component" value="Unassembled WGS sequence"/>
</dbReference>
<keyword evidence="3" id="KW-0645">Protease</keyword>
<keyword evidence="6" id="KW-0862">Zinc</keyword>
<sequence>MTNRVLKDLKPVELFRYFEELSQIPRGSGNEKEVSDYLVSFAKEHNLEVIQDEALNVIIKKKATAGYENSPSIAIQGHMDMVCEKEADVEHDFTKEPLKLRIVDDAVYATGTTLGADNGIAVAMGLAILASNEIAHPTIELVCTTSEETGMDGATALDPKNVGSRILINIDSEEEGKFLVSCAGGLTAKTMIPVTTVESEKDFSTYSLKIKGLKGGHSGMEIDKGRANSNKLMGRILKELTSTVEFRMASINGGSKHNAIPREAEVILLTKPENKAEIQKKLAELEETLKTEFRTSDSGIKIEFTEAAAVVNKVFSMQTQNSIINYLYLLLDGVNSMSMDIKGLVESSLNLGVVTTKDNGVEFITSVRSSVRSLKMELYNRIVALAELLGGSVSQEAGYPEWAYNPNSKIRTIFQETFRKIYGKDAEIDAIHAGLECGLFGEKFNGEMDMISFGPNLYDVHTPNEHMIISSVQRSWELLVEALKAVK</sequence>
<dbReference type="PANTHER" id="PTHR43501">
    <property type="entry name" value="CYTOSOL NON-SPECIFIC DIPEPTIDASE"/>
    <property type="match status" value="1"/>
</dbReference>
<evidence type="ECO:0000256" key="14">
    <source>
        <dbReference type="ARBA" id="ARBA00075285"/>
    </source>
</evidence>
<dbReference type="FunFam" id="3.40.630.10:FF:000015">
    <property type="entry name" value="Aminoacyl-histidine dipeptidase PepD"/>
    <property type="match status" value="1"/>
</dbReference>
<evidence type="ECO:0000256" key="15">
    <source>
        <dbReference type="ARBA" id="ARBA00076004"/>
    </source>
</evidence>
<evidence type="ECO:0000256" key="6">
    <source>
        <dbReference type="ARBA" id="ARBA00022833"/>
    </source>
</evidence>
<dbReference type="Pfam" id="PF07687">
    <property type="entry name" value="M20_dimer"/>
    <property type="match status" value="1"/>
</dbReference>
<evidence type="ECO:0000256" key="8">
    <source>
        <dbReference type="ARBA" id="ARBA00023285"/>
    </source>
</evidence>
<evidence type="ECO:0000256" key="10">
    <source>
        <dbReference type="ARBA" id="ARBA00038976"/>
    </source>
</evidence>
<comment type="cofactor">
    <cofactor evidence="1">
        <name>Co(2+)</name>
        <dbReference type="ChEBI" id="CHEBI:48828"/>
    </cofactor>
</comment>
<dbReference type="EMBL" id="JAEEGC010000065">
    <property type="protein sequence ID" value="MBV7274070.1"/>
    <property type="molecule type" value="Genomic_DNA"/>
</dbReference>
<evidence type="ECO:0000313" key="19">
    <source>
        <dbReference type="EMBL" id="MBV7274070.1"/>
    </source>
</evidence>
<evidence type="ECO:0000259" key="18">
    <source>
        <dbReference type="Pfam" id="PF07687"/>
    </source>
</evidence>
<comment type="catalytic activity">
    <reaction evidence="9">
        <text>Hydrolysis of dipeptides, preferentially hydrophobic dipeptides including prolyl amino acids.</text>
        <dbReference type="EC" id="3.4.13.18"/>
    </reaction>
</comment>
<dbReference type="Pfam" id="PF01546">
    <property type="entry name" value="Peptidase_M20"/>
    <property type="match status" value="1"/>
</dbReference>
<gene>
    <name evidence="19" type="ORF">I6U48_14275</name>
</gene>
<dbReference type="AlphaFoldDB" id="A0A949WRI4"/>